<name>A0ABR1YME3_9PEZI</name>
<reference evidence="2 3" key="1">
    <citation type="submission" date="2024-04" db="EMBL/GenBank/DDBJ databases">
        <title>Phyllosticta paracitricarpa is synonymous to the EU quarantine fungus P. citricarpa based on phylogenomic analyses.</title>
        <authorList>
            <consortium name="Lawrence Berkeley National Laboratory"/>
            <person name="Van Ingen-Buijs V.A."/>
            <person name="Van Westerhoven A.C."/>
            <person name="Haridas S."/>
            <person name="Skiadas P."/>
            <person name="Martin F."/>
            <person name="Groenewald J.Z."/>
            <person name="Crous P.W."/>
            <person name="Seidl M.F."/>
        </authorList>
    </citation>
    <scope>NUCLEOTIDE SEQUENCE [LARGE SCALE GENOMIC DNA]</scope>
    <source>
        <strain evidence="2 3">CBS 123374</strain>
    </source>
</reference>
<evidence type="ECO:0000256" key="1">
    <source>
        <dbReference type="SAM" id="MobiDB-lite"/>
    </source>
</evidence>
<organism evidence="2 3">
    <name type="scientific">Phyllosticta capitalensis</name>
    <dbReference type="NCBI Taxonomy" id="121624"/>
    <lineage>
        <taxon>Eukaryota</taxon>
        <taxon>Fungi</taxon>
        <taxon>Dikarya</taxon>
        <taxon>Ascomycota</taxon>
        <taxon>Pezizomycotina</taxon>
        <taxon>Dothideomycetes</taxon>
        <taxon>Dothideomycetes incertae sedis</taxon>
        <taxon>Botryosphaeriales</taxon>
        <taxon>Phyllostictaceae</taxon>
        <taxon>Phyllosticta</taxon>
    </lineage>
</organism>
<feature type="compositionally biased region" description="Polar residues" evidence="1">
    <location>
        <begin position="122"/>
        <end position="133"/>
    </location>
</feature>
<gene>
    <name evidence="2" type="ORF">HDK90DRAFT_553128</name>
</gene>
<feature type="compositionally biased region" description="Low complexity" evidence="1">
    <location>
        <begin position="57"/>
        <end position="69"/>
    </location>
</feature>
<feature type="compositionally biased region" description="Low complexity" evidence="1">
    <location>
        <begin position="364"/>
        <end position="383"/>
    </location>
</feature>
<feature type="compositionally biased region" description="Polar residues" evidence="1">
    <location>
        <begin position="16"/>
        <end position="31"/>
    </location>
</feature>
<feature type="compositionally biased region" description="Polar residues" evidence="1">
    <location>
        <begin position="325"/>
        <end position="363"/>
    </location>
</feature>
<keyword evidence="3" id="KW-1185">Reference proteome</keyword>
<proteinExistence type="predicted"/>
<evidence type="ECO:0000313" key="3">
    <source>
        <dbReference type="Proteomes" id="UP001492380"/>
    </source>
</evidence>
<feature type="compositionally biased region" description="Low complexity" evidence="1">
    <location>
        <begin position="99"/>
        <end position="109"/>
    </location>
</feature>
<feature type="compositionally biased region" description="Basic residues" evidence="1">
    <location>
        <begin position="481"/>
        <end position="490"/>
    </location>
</feature>
<dbReference type="EMBL" id="JBBWRZ010000006">
    <property type="protein sequence ID" value="KAK8233364.1"/>
    <property type="molecule type" value="Genomic_DNA"/>
</dbReference>
<feature type="region of interest" description="Disordered" evidence="1">
    <location>
        <begin position="253"/>
        <end position="390"/>
    </location>
</feature>
<feature type="non-terminal residue" evidence="2">
    <location>
        <position position="1"/>
    </location>
</feature>
<feature type="region of interest" description="Disordered" evidence="1">
    <location>
        <begin position="410"/>
        <end position="511"/>
    </location>
</feature>
<dbReference type="Proteomes" id="UP001492380">
    <property type="component" value="Unassembled WGS sequence"/>
</dbReference>
<feature type="compositionally biased region" description="Basic and acidic residues" evidence="1">
    <location>
        <begin position="442"/>
        <end position="451"/>
    </location>
</feature>
<sequence>SSLPLYLLHQTPPQAPANQAFPSPSSSTTIRTMVKPAEMSSNTPIRQRAHERDDHSSPSSSDFGSSPASYHYSTKLRCLPPGAPTSPESSPTPSPAASPAPSQSQFQSPHRVSTPPPHFNDGQEQPSTPARSATDTDSSDEEDDNGRNDAANARLDYTTSTTRIKTGDASPIKTAQIEAGEEDEGEGNEAPAASPRFHPRTPPQRPLNPLAKEKTFLDPSPLGSRTRPRLTQEQLEALRGRGLFGAALIDAVGPCMEDDGEEHEDGDKLEEIAEEEEQDGDDEMSGALQPLSLTAPATTTAPTPPTSPTRATSPHATPTTTSASINLVSDSPTANSANTSTLHPSSPHNHTHTRNASTSSTTYAALRANAKAAYEAARAARAAAPEDEDVKAAYQEARAAYDGARRAFANAVLDEEDEEEEERKRGSAGGEGRDVDADEDMEKGQPHGEGRLEEEDQIEALPVPRAGTRAAPPSPTPPEAKKKRKQKQKARMSPLERIERSVRRMKANRAI</sequence>
<feature type="region of interest" description="Disordered" evidence="1">
    <location>
        <begin position="1"/>
        <end position="234"/>
    </location>
</feature>
<protein>
    <submittedName>
        <fullName evidence="2">Uncharacterized protein</fullName>
    </submittedName>
</protein>
<feature type="compositionally biased region" description="Low complexity" evidence="1">
    <location>
        <begin position="308"/>
        <end position="324"/>
    </location>
</feature>
<evidence type="ECO:0000313" key="2">
    <source>
        <dbReference type="EMBL" id="KAK8233364.1"/>
    </source>
</evidence>
<comment type="caution">
    <text evidence="2">The sequence shown here is derived from an EMBL/GenBank/DDBJ whole genome shotgun (WGS) entry which is preliminary data.</text>
</comment>
<accession>A0ABR1YME3</accession>
<feature type="compositionally biased region" description="Acidic residues" evidence="1">
    <location>
        <begin position="272"/>
        <end position="284"/>
    </location>
</feature>